<name>A0A225V8M3_9STRA</name>
<protein>
    <submittedName>
        <fullName evidence="1">Uncharacterized protein</fullName>
    </submittedName>
</protein>
<gene>
    <name evidence="1" type="ORF">PHMEG_00027970</name>
</gene>
<organism evidence="1 2">
    <name type="scientific">Phytophthora megakarya</name>
    <dbReference type="NCBI Taxonomy" id="4795"/>
    <lineage>
        <taxon>Eukaryota</taxon>
        <taxon>Sar</taxon>
        <taxon>Stramenopiles</taxon>
        <taxon>Oomycota</taxon>
        <taxon>Peronosporomycetes</taxon>
        <taxon>Peronosporales</taxon>
        <taxon>Peronosporaceae</taxon>
        <taxon>Phytophthora</taxon>
    </lineage>
</organism>
<evidence type="ECO:0000313" key="1">
    <source>
        <dbReference type="EMBL" id="OWZ00770.1"/>
    </source>
</evidence>
<accession>A0A225V8M3</accession>
<sequence length="76" mass="8447">MHLVGRDGNLQNCIISFSLVPSEDNDIYFWFFNNLSKSGVDVTNIPIFCGRDVVMLSIAGTLTLNVKYSTASCRAR</sequence>
<reference evidence="2" key="1">
    <citation type="submission" date="2017-03" db="EMBL/GenBank/DDBJ databases">
        <title>Phytopthora megakarya and P. palmivora, two closely related causual agents of cacao black pod achieved similar genome size and gene model numbers by different mechanisms.</title>
        <authorList>
            <person name="Ali S."/>
            <person name="Shao J."/>
            <person name="Larry D.J."/>
            <person name="Kronmiller B."/>
            <person name="Shen D."/>
            <person name="Strem M.D."/>
            <person name="Melnick R.L."/>
            <person name="Guiltinan M.J."/>
            <person name="Tyler B.M."/>
            <person name="Meinhardt L.W."/>
            <person name="Bailey B.A."/>
        </authorList>
    </citation>
    <scope>NUCLEOTIDE SEQUENCE [LARGE SCALE GENOMIC DNA]</scope>
    <source>
        <strain evidence="2">zdho120</strain>
    </source>
</reference>
<evidence type="ECO:0000313" key="2">
    <source>
        <dbReference type="Proteomes" id="UP000198211"/>
    </source>
</evidence>
<dbReference type="AlphaFoldDB" id="A0A225V8M3"/>
<dbReference type="Proteomes" id="UP000198211">
    <property type="component" value="Unassembled WGS sequence"/>
</dbReference>
<keyword evidence="2" id="KW-1185">Reference proteome</keyword>
<dbReference type="EMBL" id="NBNE01007340">
    <property type="protein sequence ID" value="OWZ00770.1"/>
    <property type="molecule type" value="Genomic_DNA"/>
</dbReference>
<dbReference type="OrthoDB" id="70214at2759"/>
<comment type="caution">
    <text evidence="1">The sequence shown here is derived from an EMBL/GenBank/DDBJ whole genome shotgun (WGS) entry which is preliminary data.</text>
</comment>
<proteinExistence type="predicted"/>